<dbReference type="SUPFAM" id="SSF52799">
    <property type="entry name" value="(Phosphotyrosine protein) phosphatases II"/>
    <property type="match status" value="1"/>
</dbReference>
<dbReference type="PANTHER" id="PTHR31126">
    <property type="entry name" value="TYROSINE-PROTEIN PHOSPHATASE"/>
    <property type="match status" value="1"/>
</dbReference>
<evidence type="ECO:0000259" key="2">
    <source>
        <dbReference type="PROSITE" id="PS50056"/>
    </source>
</evidence>
<name>A0A853CZE9_9MICO</name>
<proteinExistence type="inferred from homology"/>
<dbReference type="InterPro" id="IPR000387">
    <property type="entry name" value="Tyr_Pase_dom"/>
</dbReference>
<comment type="caution">
    <text evidence="3">The sequence shown here is derived from an EMBL/GenBank/DDBJ whole genome shotgun (WGS) entry which is preliminary data.</text>
</comment>
<dbReference type="PANTHER" id="PTHR31126:SF1">
    <property type="entry name" value="TYROSINE SPECIFIC PROTEIN PHOSPHATASES DOMAIN-CONTAINING PROTEIN"/>
    <property type="match status" value="1"/>
</dbReference>
<organism evidence="3 4">
    <name type="scientific">Leifsonia shinshuensis</name>
    <dbReference type="NCBI Taxonomy" id="150026"/>
    <lineage>
        <taxon>Bacteria</taxon>
        <taxon>Bacillati</taxon>
        <taxon>Actinomycetota</taxon>
        <taxon>Actinomycetes</taxon>
        <taxon>Micrococcales</taxon>
        <taxon>Microbacteriaceae</taxon>
        <taxon>Leifsonia</taxon>
    </lineage>
</organism>
<dbReference type="GO" id="GO:0004725">
    <property type="term" value="F:protein tyrosine phosphatase activity"/>
    <property type="evidence" value="ECO:0007669"/>
    <property type="project" value="UniProtKB-EC"/>
</dbReference>
<dbReference type="InterPro" id="IPR029021">
    <property type="entry name" value="Prot-tyrosine_phosphatase-like"/>
</dbReference>
<dbReference type="EC" id="3.1.3.48" evidence="3"/>
<keyword evidence="3" id="KW-0378">Hydrolase</keyword>
<dbReference type="Pfam" id="PF13350">
    <property type="entry name" value="Y_phosphatase3"/>
    <property type="match status" value="1"/>
</dbReference>
<dbReference type="InterPro" id="IPR016130">
    <property type="entry name" value="Tyr_Pase_AS"/>
</dbReference>
<evidence type="ECO:0000256" key="1">
    <source>
        <dbReference type="ARBA" id="ARBA00009580"/>
    </source>
</evidence>
<dbReference type="RefSeq" id="WP_179606744.1">
    <property type="nucleotide sequence ID" value="NZ_BAABEH010000001.1"/>
</dbReference>
<comment type="similarity">
    <text evidence="1">Belongs to the protein-tyrosine phosphatase family.</text>
</comment>
<dbReference type="PROSITE" id="PS00383">
    <property type="entry name" value="TYR_PHOSPHATASE_1"/>
    <property type="match status" value="1"/>
</dbReference>
<feature type="domain" description="Tyrosine specific protein phosphatases" evidence="2">
    <location>
        <begin position="127"/>
        <end position="169"/>
    </location>
</feature>
<evidence type="ECO:0000313" key="4">
    <source>
        <dbReference type="Proteomes" id="UP000578352"/>
    </source>
</evidence>
<accession>A0A853CZE9</accession>
<dbReference type="InterPro" id="IPR026893">
    <property type="entry name" value="Tyr/Ser_Pase_IphP-type"/>
</dbReference>
<dbReference type="EMBL" id="JACCFL010000001">
    <property type="protein sequence ID" value="NYJ24544.1"/>
    <property type="molecule type" value="Genomic_DNA"/>
</dbReference>
<gene>
    <name evidence="3" type="ORF">HNR13_002831</name>
</gene>
<dbReference type="PROSITE" id="PS50056">
    <property type="entry name" value="TYR_PHOSPHATASE_2"/>
    <property type="match status" value="1"/>
</dbReference>
<dbReference type="Proteomes" id="UP000578352">
    <property type="component" value="Unassembled WGS sequence"/>
</dbReference>
<evidence type="ECO:0000313" key="3">
    <source>
        <dbReference type="EMBL" id="NYJ24544.1"/>
    </source>
</evidence>
<sequence>MTSNDEAARGGGTTVIAERIPVNGTYNFRDVGGYRVPEGVVRRGKLFRSDGLARLGDEGRQTLRDLDVRVVIDLRDDFEVSVMPDDVDGLDLQRLHLPVFEGSGASQSTIGITLVGLYEKILLQHGDVIVTALREVADTGDDAVVVHCTAGKDRTGIVVALALLAVGVDREVVIADYAATQANLRGPWLDGMIALVRSHGVEVTPDLRIILGGSPPEALEEALDVVDRRFGGIREYLLETGMSELELAKLRSVLVEPA</sequence>
<reference evidence="3 4" key="1">
    <citation type="submission" date="2020-07" db="EMBL/GenBank/DDBJ databases">
        <title>Sequencing the genomes of 1000 actinobacteria strains.</title>
        <authorList>
            <person name="Klenk H.-P."/>
        </authorList>
    </citation>
    <scope>NUCLEOTIDE SEQUENCE [LARGE SCALE GENOMIC DNA]</scope>
    <source>
        <strain evidence="3 4">DSM 15165</strain>
    </source>
</reference>
<protein>
    <submittedName>
        <fullName evidence="3">Protein-tyrosine phosphatase</fullName>
        <ecNumber evidence="3">3.1.3.48</ecNumber>
    </submittedName>
</protein>
<dbReference type="AlphaFoldDB" id="A0A853CZE9"/>
<dbReference type="Gene3D" id="3.90.190.10">
    <property type="entry name" value="Protein tyrosine phosphatase superfamily"/>
    <property type="match status" value="1"/>
</dbReference>